<proteinExistence type="predicted"/>
<dbReference type="AlphaFoldDB" id="A0AAV7HK08"/>
<keyword evidence="2" id="KW-1185">Reference proteome</keyword>
<sequence>MIAGGGALNANDCATGNHWPLMRGVHAGLEVIGGFEESSRVKIHWVVGPVAWTILALPKFEWSRVGEGGSHGGVFQSGQLQVNEKVEVCSFGVALLQLATGTAALDEEIAGGLSEWMKEAEMTFKMDLMCTLCNAAEMQTMKQVVQLWIKLGCGSNCWRP</sequence>
<gene>
    <name evidence="1" type="ORF">IEQ34_002811</name>
</gene>
<dbReference type="EMBL" id="JAGFBR010000004">
    <property type="protein sequence ID" value="KAH0467778.1"/>
    <property type="molecule type" value="Genomic_DNA"/>
</dbReference>
<name>A0AAV7HK08_DENCH</name>
<protein>
    <submittedName>
        <fullName evidence="1">Uncharacterized protein</fullName>
    </submittedName>
</protein>
<comment type="caution">
    <text evidence="1">The sequence shown here is derived from an EMBL/GenBank/DDBJ whole genome shotgun (WGS) entry which is preliminary data.</text>
</comment>
<organism evidence="1 2">
    <name type="scientific">Dendrobium chrysotoxum</name>
    <name type="common">Orchid</name>
    <dbReference type="NCBI Taxonomy" id="161865"/>
    <lineage>
        <taxon>Eukaryota</taxon>
        <taxon>Viridiplantae</taxon>
        <taxon>Streptophyta</taxon>
        <taxon>Embryophyta</taxon>
        <taxon>Tracheophyta</taxon>
        <taxon>Spermatophyta</taxon>
        <taxon>Magnoliopsida</taxon>
        <taxon>Liliopsida</taxon>
        <taxon>Asparagales</taxon>
        <taxon>Orchidaceae</taxon>
        <taxon>Epidendroideae</taxon>
        <taxon>Malaxideae</taxon>
        <taxon>Dendrobiinae</taxon>
        <taxon>Dendrobium</taxon>
    </lineage>
</organism>
<reference evidence="1 2" key="1">
    <citation type="journal article" date="2021" name="Hortic Res">
        <title>Chromosome-scale assembly of the Dendrobium chrysotoxum genome enhances the understanding of orchid evolution.</title>
        <authorList>
            <person name="Zhang Y."/>
            <person name="Zhang G.Q."/>
            <person name="Zhang D."/>
            <person name="Liu X.D."/>
            <person name="Xu X.Y."/>
            <person name="Sun W.H."/>
            <person name="Yu X."/>
            <person name="Zhu X."/>
            <person name="Wang Z.W."/>
            <person name="Zhao X."/>
            <person name="Zhong W.Y."/>
            <person name="Chen H."/>
            <person name="Yin W.L."/>
            <person name="Huang T."/>
            <person name="Niu S.C."/>
            <person name="Liu Z.J."/>
        </authorList>
    </citation>
    <scope>NUCLEOTIDE SEQUENCE [LARGE SCALE GENOMIC DNA]</scope>
    <source>
        <strain evidence="1">Lindl</strain>
    </source>
</reference>
<dbReference type="Proteomes" id="UP000775213">
    <property type="component" value="Unassembled WGS sequence"/>
</dbReference>
<evidence type="ECO:0000313" key="2">
    <source>
        <dbReference type="Proteomes" id="UP000775213"/>
    </source>
</evidence>
<accession>A0AAV7HK08</accession>
<evidence type="ECO:0000313" key="1">
    <source>
        <dbReference type="EMBL" id="KAH0467778.1"/>
    </source>
</evidence>